<comment type="caution">
    <text evidence="1">The sequence shown here is derived from an EMBL/GenBank/DDBJ whole genome shotgun (WGS) entry which is preliminary data.</text>
</comment>
<feature type="non-terminal residue" evidence="1">
    <location>
        <position position="27"/>
    </location>
</feature>
<dbReference type="Gramene" id="OMO55804">
    <property type="protein sequence ID" value="OMO55804"/>
    <property type="gene ID" value="CCACVL1_26990"/>
</dbReference>
<evidence type="ECO:0000313" key="2">
    <source>
        <dbReference type="Proteomes" id="UP000188268"/>
    </source>
</evidence>
<keyword evidence="2" id="KW-1185">Reference proteome</keyword>
<dbReference type="AlphaFoldDB" id="A0A1R3GCI1"/>
<dbReference type="EMBL" id="AWWV01014566">
    <property type="protein sequence ID" value="OMO55804.1"/>
    <property type="molecule type" value="Genomic_DNA"/>
</dbReference>
<dbReference type="Proteomes" id="UP000188268">
    <property type="component" value="Unassembled WGS sequence"/>
</dbReference>
<organism evidence="1 2">
    <name type="scientific">Corchorus capsularis</name>
    <name type="common">Jute</name>
    <dbReference type="NCBI Taxonomy" id="210143"/>
    <lineage>
        <taxon>Eukaryota</taxon>
        <taxon>Viridiplantae</taxon>
        <taxon>Streptophyta</taxon>
        <taxon>Embryophyta</taxon>
        <taxon>Tracheophyta</taxon>
        <taxon>Spermatophyta</taxon>
        <taxon>Magnoliopsida</taxon>
        <taxon>eudicotyledons</taxon>
        <taxon>Gunneridae</taxon>
        <taxon>Pentapetalae</taxon>
        <taxon>rosids</taxon>
        <taxon>malvids</taxon>
        <taxon>Malvales</taxon>
        <taxon>Malvaceae</taxon>
        <taxon>Grewioideae</taxon>
        <taxon>Apeibeae</taxon>
        <taxon>Corchorus</taxon>
    </lineage>
</organism>
<proteinExistence type="predicted"/>
<accession>A0A1R3GCI1</accession>
<gene>
    <name evidence="1" type="ORF">CCACVL1_26990</name>
</gene>
<evidence type="ECO:0000313" key="1">
    <source>
        <dbReference type="EMBL" id="OMO55804.1"/>
    </source>
</evidence>
<reference evidence="1 2" key="1">
    <citation type="submission" date="2013-09" db="EMBL/GenBank/DDBJ databases">
        <title>Corchorus capsularis genome sequencing.</title>
        <authorList>
            <person name="Alam M."/>
            <person name="Haque M.S."/>
            <person name="Islam M.S."/>
            <person name="Emdad E.M."/>
            <person name="Islam M.M."/>
            <person name="Ahmed B."/>
            <person name="Halim A."/>
            <person name="Hossen Q.M.M."/>
            <person name="Hossain M.Z."/>
            <person name="Ahmed R."/>
            <person name="Khan M.M."/>
            <person name="Islam R."/>
            <person name="Rashid M.M."/>
            <person name="Khan S.A."/>
            <person name="Rahman M.S."/>
            <person name="Alam M."/>
        </authorList>
    </citation>
    <scope>NUCLEOTIDE SEQUENCE [LARGE SCALE GENOMIC DNA]</scope>
    <source>
        <strain evidence="2">cv. CVL-1</strain>
        <tissue evidence="1">Whole seedling</tissue>
    </source>
</reference>
<protein>
    <submittedName>
        <fullName evidence="1">Uncharacterized protein</fullName>
    </submittedName>
</protein>
<name>A0A1R3GCI1_COCAP</name>
<sequence length="27" mass="2908">MARDNVLYAASNGERVLSKAGRSSNLK</sequence>